<dbReference type="AlphaFoldDB" id="A0A6L7GYB1"/>
<name>A0A6L7GYB1_9ACTN</name>
<evidence type="ECO:0000313" key="1">
    <source>
        <dbReference type="EMBL" id="MXP23665.1"/>
    </source>
</evidence>
<dbReference type="SUPFAM" id="SSF54909">
    <property type="entry name" value="Dimeric alpha+beta barrel"/>
    <property type="match status" value="1"/>
</dbReference>
<evidence type="ECO:0000313" key="2">
    <source>
        <dbReference type="Proteomes" id="UP000475545"/>
    </source>
</evidence>
<dbReference type="Proteomes" id="UP000475545">
    <property type="component" value="Unassembled WGS sequence"/>
</dbReference>
<accession>A0A6L7GYB1</accession>
<keyword evidence="2" id="KW-1185">Reference proteome</keyword>
<dbReference type="EMBL" id="WMBR01000006">
    <property type="protein sequence ID" value="MXP23665.1"/>
    <property type="molecule type" value="Genomic_DNA"/>
</dbReference>
<dbReference type="RefSeq" id="WP_160903859.1">
    <property type="nucleotide sequence ID" value="NZ_CP102850.1"/>
</dbReference>
<reference evidence="1 2" key="1">
    <citation type="submission" date="2019-11" db="EMBL/GenBank/DDBJ databases">
        <title>Gordonia sp. nov., a novel actinobacterium isolated from mangrove soil in Hainan.</title>
        <authorList>
            <person name="Huang X."/>
            <person name="Xie Y."/>
            <person name="Chu X."/>
            <person name="Xiao K."/>
        </authorList>
    </citation>
    <scope>NUCLEOTIDE SEQUENCE [LARGE SCALE GENOMIC DNA]</scope>
    <source>
        <strain evidence="1 2">HNM0687</strain>
    </source>
</reference>
<organism evidence="1 2">
    <name type="scientific">Gordonia mangrovi</name>
    <dbReference type="NCBI Taxonomy" id="2665643"/>
    <lineage>
        <taxon>Bacteria</taxon>
        <taxon>Bacillati</taxon>
        <taxon>Actinomycetota</taxon>
        <taxon>Actinomycetes</taxon>
        <taxon>Mycobacteriales</taxon>
        <taxon>Gordoniaceae</taxon>
        <taxon>Gordonia</taxon>
    </lineage>
</organism>
<dbReference type="InterPro" id="IPR011008">
    <property type="entry name" value="Dimeric_a/b-barrel"/>
</dbReference>
<comment type="caution">
    <text evidence="1">The sequence shown here is derived from an EMBL/GenBank/DDBJ whole genome shotgun (WGS) entry which is preliminary data.</text>
</comment>
<proteinExistence type="predicted"/>
<sequence length="96" mass="10811">MPVTFVVLLWPVEGHADELHAYEDDVLRLVSAHGGRVLARASRTDDDPSRPLETQIIEFADRAGFDAYMADPHRMSMADRRTSCVARTELWPVTTT</sequence>
<protein>
    <submittedName>
        <fullName evidence="1">DUF1330 domain-containing protein</fullName>
    </submittedName>
</protein>
<gene>
    <name evidence="1" type="ORF">GIY30_20205</name>
</gene>